<evidence type="ECO:0000313" key="3">
    <source>
        <dbReference type="Proteomes" id="UP000010473"/>
    </source>
</evidence>
<name>K9XT05_STAC7</name>
<dbReference type="KEGG" id="scs:Sta7437_2113"/>
<reference evidence="3" key="1">
    <citation type="journal article" date="2013" name="Proc. Natl. Acad. Sci. U.S.A.">
        <title>Improving the coverage of the cyanobacterial phylum using diversity-driven genome sequencing.</title>
        <authorList>
            <person name="Shih P.M."/>
            <person name="Wu D."/>
            <person name="Latifi A."/>
            <person name="Axen S.D."/>
            <person name="Fewer D.P."/>
            <person name="Talla E."/>
            <person name="Calteau A."/>
            <person name="Cai F."/>
            <person name="Tandeau de Marsac N."/>
            <person name="Rippka R."/>
            <person name="Herdman M."/>
            <person name="Sivonen K."/>
            <person name="Coursin T."/>
            <person name="Laurent T."/>
            <person name="Goodwin L."/>
            <person name="Nolan M."/>
            <person name="Davenport K.W."/>
            <person name="Han C.S."/>
            <person name="Rubin E.M."/>
            <person name="Eisen J.A."/>
            <person name="Woyke T."/>
            <person name="Gugger M."/>
            <person name="Kerfeld C.A."/>
        </authorList>
    </citation>
    <scope>NUCLEOTIDE SEQUENCE [LARGE SCALE GENOMIC DNA]</scope>
    <source>
        <strain evidence="3">ATCC 29371 / PCC 7437</strain>
    </source>
</reference>
<gene>
    <name evidence="2" type="ordered locus">Sta7437_2113</name>
</gene>
<proteinExistence type="predicted"/>
<dbReference type="OrthoDB" id="481107at2"/>
<dbReference type="eggNOG" id="ENOG502Z91K">
    <property type="taxonomic scope" value="Bacteria"/>
</dbReference>
<sequence>MVFLLRIALFLLIIFFSYSQVAVASVLADRIEQYPNWNSKPPVQIAKGDLVYPEWINGTWNVTSTLTEQVAPLAPDLVTPGFETNQKYLNQPVNFQVRFGKEYFIADKNLLLPQSFNQIPVVADRVFNSQNIAQAYLGNGSVFKVKVDPENPNQQITLLKGGRKLISTVTERASEIPNAERFIATEVTQQLFRSPQRIYLNKVETTTSYQLIQPDLIKADQFTAIYLSPQDPDYFKAINRPVAIYRYRLSLQRNSPQIS</sequence>
<evidence type="ECO:0000313" key="2">
    <source>
        <dbReference type="EMBL" id="AFZ35663.1"/>
    </source>
</evidence>
<evidence type="ECO:0000259" key="1">
    <source>
        <dbReference type="Pfam" id="PF20670"/>
    </source>
</evidence>
<keyword evidence="3" id="KW-1185">Reference proteome</keyword>
<protein>
    <recommendedName>
        <fullName evidence="1">DUF6816 domain-containing protein</fullName>
    </recommendedName>
</protein>
<feature type="domain" description="DUF6816" evidence="1">
    <location>
        <begin position="45"/>
        <end position="254"/>
    </location>
</feature>
<organism evidence="2 3">
    <name type="scientific">Stanieria cyanosphaera (strain ATCC 29371 / PCC 7437)</name>
    <dbReference type="NCBI Taxonomy" id="111780"/>
    <lineage>
        <taxon>Bacteria</taxon>
        <taxon>Bacillati</taxon>
        <taxon>Cyanobacteriota</taxon>
        <taxon>Cyanophyceae</taxon>
        <taxon>Pleurocapsales</taxon>
        <taxon>Dermocarpellaceae</taxon>
        <taxon>Stanieria</taxon>
    </lineage>
</organism>
<dbReference type="Proteomes" id="UP000010473">
    <property type="component" value="Chromosome"/>
</dbReference>
<dbReference type="InterPro" id="IPR049213">
    <property type="entry name" value="DUF6816"/>
</dbReference>
<dbReference type="Pfam" id="PF20670">
    <property type="entry name" value="DUF6816"/>
    <property type="match status" value="1"/>
</dbReference>
<accession>K9XT05</accession>
<dbReference type="STRING" id="111780.Sta7437_2113"/>
<dbReference type="HOGENOM" id="CLU_075508_0_0_3"/>
<dbReference type="RefSeq" id="WP_015193331.1">
    <property type="nucleotide sequence ID" value="NC_019748.1"/>
</dbReference>
<dbReference type="AlphaFoldDB" id="K9XT05"/>
<dbReference type="EMBL" id="CP003653">
    <property type="protein sequence ID" value="AFZ35663.1"/>
    <property type="molecule type" value="Genomic_DNA"/>
</dbReference>
<dbReference type="PATRIC" id="fig|111780.3.peg.2205"/>